<name>A0A8J4LSM8_9CHLO</name>
<proteinExistence type="predicted"/>
<keyword evidence="1" id="KW-0472">Membrane</keyword>
<protein>
    <submittedName>
        <fullName evidence="2">Uncharacterized protein</fullName>
    </submittedName>
</protein>
<keyword evidence="1" id="KW-1133">Transmembrane helix</keyword>
<evidence type="ECO:0000256" key="1">
    <source>
        <dbReference type="SAM" id="Phobius"/>
    </source>
</evidence>
<evidence type="ECO:0000313" key="2">
    <source>
        <dbReference type="EMBL" id="GIM08315.1"/>
    </source>
</evidence>
<dbReference type="EMBL" id="BNCQ01000027">
    <property type="protein sequence ID" value="GIM08315.1"/>
    <property type="molecule type" value="Genomic_DNA"/>
</dbReference>
<accession>A0A8J4LSM8</accession>
<dbReference type="Proteomes" id="UP000722791">
    <property type="component" value="Unassembled WGS sequence"/>
</dbReference>
<dbReference type="AlphaFoldDB" id="A0A8J4LSM8"/>
<organism evidence="2 3">
    <name type="scientific">Volvox reticuliferus</name>
    <dbReference type="NCBI Taxonomy" id="1737510"/>
    <lineage>
        <taxon>Eukaryota</taxon>
        <taxon>Viridiplantae</taxon>
        <taxon>Chlorophyta</taxon>
        <taxon>core chlorophytes</taxon>
        <taxon>Chlorophyceae</taxon>
        <taxon>CS clade</taxon>
        <taxon>Chlamydomonadales</taxon>
        <taxon>Volvocaceae</taxon>
        <taxon>Volvox</taxon>
    </lineage>
</organism>
<sequence length="267" mass="29351">MHKQLRKMLLSWSMGMVRPHTSASSTAASIIHITTTTAPATIATTVISSTATATAVTLKPHHFTLHCRHHHHRHCRHHLVRHSDCRHHCSATATNFSIHRCRHHSPWLPCCLHLLPLTIAAITALLASSTSITSTCTTPSLANIFTSGAVLGGCGFCEVPWGLWTATRINGARTRWCICVYDGTASSTFTAISSSLPPYFHTPHFFTFPPKPSPYFILQPSSQFCPFLPAFQSLCCIQVLPSLPFTLPSLWKITCRSRNDGSSMSPV</sequence>
<gene>
    <name evidence="2" type="ORF">Vretimale_12355</name>
</gene>
<feature type="transmembrane region" description="Helical" evidence="1">
    <location>
        <begin position="107"/>
        <end position="127"/>
    </location>
</feature>
<evidence type="ECO:0000313" key="3">
    <source>
        <dbReference type="Proteomes" id="UP000722791"/>
    </source>
</evidence>
<reference evidence="2" key="1">
    <citation type="journal article" date="2021" name="Proc. Natl. Acad. Sci. U.S.A.">
        <title>Three genomes in the algal genus Volvox reveal the fate of a haploid sex-determining region after a transition to homothallism.</title>
        <authorList>
            <person name="Yamamoto K."/>
            <person name="Hamaji T."/>
            <person name="Kawai-Toyooka H."/>
            <person name="Matsuzaki R."/>
            <person name="Takahashi F."/>
            <person name="Nishimura Y."/>
            <person name="Kawachi M."/>
            <person name="Noguchi H."/>
            <person name="Minakuchi Y."/>
            <person name="Umen J.G."/>
            <person name="Toyoda A."/>
            <person name="Nozaki H."/>
        </authorList>
    </citation>
    <scope>NUCLEOTIDE SEQUENCE</scope>
    <source>
        <strain evidence="2">NIES-3785</strain>
    </source>
</reference>
<comment type="caution">
    <text evidence="2">The sequence shown here is derived from an EMBL/GenBank/DDBJ whole genome shotgun (WGS) entry which is preliminary data.</text>
</comment>
<keyword evidence="1" id="KW-0812">Transmembrane</keyword>